<protein>
    <submittedName>
        <fullName evidence="2">Lipoprotein</fullName>
    </submittedName>
</protein>
<evidence type="ECO:0000313" key="3">
    <source>
        <dbReference type="Proteomes" id="UP000008963"/>
    </source>
</evidence>
<keyword evidence="1" id="KW-0472">Membrane</keyword>
<keyword evidence="2" id="KW-0449">Lipoprotein</keyword>
<dbReference type="HOGENOM" id="CLU_893612_0_0_7"/>
<feature type="transmembrane region" description="Helical" evidence="1">
    <location>
        <begin position="15"/>
        <end position="33"/>
    </location>
</feature>
<gene>
    <name evidence="2" type="ordered locus">BMS_1008</name>
</gene>
<keyword evidence="1" id="KW-1133">Transmembrane helix</keyword>
<dbReference type="PATRIC" id="fig|862908.3.peg.959"/>
<dbReference type="STRING" id="862908.BMS_1008"/>
<reference evidence="3" key="1">
    <citation type="journal article" date="2013" name="ISME J.">
        <title>A small predatory core genome in the divergent marine Bacteriovorax marinus SJ and the terrestrial Bdellovibrio bacteriovorus.</title>
        <authorList>
            <person name="Crossman L.C."/>
            <person name="Chen H."/>
            <person name="Cerdeno-Tarraga A.M."/>
            <person name="Brooks K."/>
            <person name="Quail M.A."/>
            <person name="Pineiro S.A."/>
            <person name="Hobley L."/>
            <person name="Sockett R.E."/>
            <person name="Bentley S.D."/>
            <person name="Parkhill J."/>
            <person name="Williams H.N."/>
            <person name="Stine O.C."/>
        </authorList>
    </citation>
    <scope>NUCLEOTIDE SEQUENCE [LARGE SCALE GENOMIC DNA]</scope>
    <source>
        <strain evidence="3">ATCC BAA-682 / DSM 15412 / SJ</strain>
    </source>
</reference>
<dbReference type="KEGG" id="bmx:BMS_1008"/>
<dbReference type="EMBL" id="FQ312005">
    <property type="protein sequence ID" value="CBW25892.1"/>
    <property type="molecule type" value="Genomic_DNA"/>
</dbReference>
<evidence type="ECO:0000313" key="2">
    <source>
        <dbReference type="EMBL" id="CBW25892.1"/>
    </source>
</evidence>
<keyword evidence="3" id="KW-1185">Reference proteome</keyword>
<organism evidence="2 3">
    <name type="scientific">Halobacteriovorax marinus (strain ATCC BAA-682 / DSM 15412 / SJ)</name>
    <name type="common">Bacteriovorax marinus</name>
    <dbReference type="NCBI Taxonomy" id="862908"/>
    <lineage>
        <taxon>Bacteria</taxon>
        <taxon>Pseudomonadati</taxon>
        <taxon>Bdellovibrionota</taxon>
        <taxon>Bacteriovoracia</taxon>
        <taxon>Bacteriovoracales</taxon>
        <taxon>Halobacteriovoraceae</taxon>
        <taxon>Halobacteriovorax</taxon>
    </lineage>
</organism>
<keyword evidence="1" id="KW-0812">Transmembrane</keyword>
<sequence length="311" mass="35459">MGHFFIYNDEMKKNIFVFIIGLIACSAIFYLVYSTDQSIDQGISKRSDSERVTKEESLPTGDQIINDQVQKLATNLEVKISEDQLFTGLNNYRVEIKDLKKGLKKDFVKKYVSSQSKKLLNCLKVDFCGMKADPDGYFDEHSTPAHVLLSRELRLLNEMLEFGELELNELDFSELIKLENKSIIESTAELFLKADPSQTDLESFIATSSHLEGAKKQTFYFKLIKAASSSQRDLLIDSLAKELKTSEAYSIVAFFQKISSLKLDESELITISKSGCHLKEDNEVSWNSFSYNFKKYVTENSFDILLDEVCP</sequence>
<name>E1WXT5_HALMS</name>
<evidence type="ECO:0000256" key="1">
    <source>
        <dbReference type="SAM" id="Phobius"/>
    </source>
</evidence>
<dbReference type="AlphaFoldDB" id="E1WXT5"/>
<dbReference type="Proteomes" id="UP000008963">
    <property type="component" value="Chromosome"/>
</dbReference>
<accession>E1WXT5</accession>
<proteinExistence type="predicted"/>